<keyword evidence="2" id="KW-0143">Chaperone</keyword>
<dbReference type="PANTHER" id="PTHR33620:SF1">
    <property type="entry name" value="UREASE ACCESSORY PROTEIN F"/>
    <property type="match status" value="1"/>
</dbReference>
<keyword evidence="1" id="KW-0996">Nickel insertion</keyword>
<proteinExistence type="inferred from homology"/>
<reference evidence="3" key="1">
    <citation type="submission" date="2018-06" db="EMBL/GenBank/DDBJ databases">
        <authorList>
            <person name="Zhirakovskaya E."/>
        </authorList>
    </citation>
    <scope>NUCLEOTIDE SEQUENCE</scope>
</reference>
<dbReference type="InterPro" id="IPR002639">
    <property type="entry name" value="UreF"/>
</dbReference>
<dbReference type="InterPro" id="IPR038277">
    <property type="entry name" value="UreF_sf"/>
</dbReference>
<dbReference type="Gene3D" id="1.10.4190.10">
    <property type="entry name" value="Urease accessory protein UreF"/>
    <property type="match status" value="1"/>
</dbReference>
<dbReference type="EMBL" id="UOGF01000046">
    <property type="protein sequence ID" value="VAX29047.1"/>
    <property type="molecule type" value="Genomic_DNA"/>
</dbReference>
<dbReference type="PIRSF" id="PIRSF009467">
    <property type="entry name" value="Ureas_acces_UreF"/>
    <property type="match status" value="1"/>
</dbReference>
<gene>
    <name evidence="3" type="ORF">MNBD_NITROSPIRAE01-1950</name>
</gene>
<evidence type="ECO:0000313" key="3">
    <source>
        <dbReference type="EMBL" id="VAX29047.1"/>
    </source>
</evidence>
<name>A0A3B1DK87_9ZZZZ</name>
<dbReference type="GO" id="GO:0016151">
    <property type="term" value="F:nickel cation binding"/>
    <property type="evidence" value="ECO:0007669"/>
    <property type="project" value="InterPro"/>
</dbReference>
<evidence type="ECO:0000256" key="2">
    <source>
        <dbReference type="ARBA" id="ARBA00023186"/>
    </source>
</evidence>
<protein>
    <submittedName>
        <fullName evidence="3">Urease accessory protein UreF</fullName>
    </submittedName>
</protein>
<dbReference type="HAMAP" id="MF_01385">
    <property type="entry name" value="UreF"/>
    <property type="match status" value="1"/>
</dbReference>
<sequence length="236" mass="26293">MGDLKLSPAALLSLLQWSDTLFPSGAFSHSFGLESAVHEKKVQNGADLIQWIRAKLTHQVFSCDLILLRQSYNAASKNNIEALQKIDEIAHAMRLPREIRAGGEMIASRMIQTGAELYPNPFMTSCLRLFSKKQLKGDPAVAFALVAFSAQIPLEAAFFSFCYLFISGQVSASLRLLPIGQQEGQRLIHNLLVWLEKSEAMKRAMHDEAVEPKSFMPASEIASMQHEVSKVRLFQS</sequence>
<dbReference type="PANTHER" id="PTHR33620">
    <property type="entry name" value="UREASE ACCESSORY PROTEIN F"/>
    <property type="match status" value="1"/>
</dbReference>
<evidence type="ECO:0000256" key="1">
    <source>
        <dbReference type="ARBA" id="ARBA00022988"/>
    </source>
</evidence>
<organism evidence="3">
    <name type="scientific">hydrothermal vent metagenome</name>
    <dbReference type="NCBI Taxonomy" id="652676"/>
    <lineage>
        <taxon>unclassified sequences</taxon>
        <taxon>metagenomes</taxon>
        <taxon>ecological metagenomes</taxon>
    </lineage>
</organism>
<accession>A0A3B1DK87</accession>
<dbReference type="Pfam" id="PF01730">
    <property type="entry name" value="UreF"/>
    <property type="match status" value="1"/>
</dbReference>
<dbReference type="AlphaFoldDB" id="A0A3B1DK87"/>